<organism evidence="1">
    <name type="scientific">Anguilla anguilla</name>
    <name type="common">European freshwater eel</name>
    <name type="synonym">Muraena anguilla</name>
    <dbReference type="NCBI Taxonomy" id="7936"/>
    <lineage>
        <taxon>Eukaryota</taxon>
        <taxon>Metazoa</taxon>
        <taxon>Chordata</taxon>
        <taxon>Craniata</taxon>
        <taxon>Vertebrata</taxon>
        <taxon>Euteleostomi</taxon>
        <taxon>Actinopterygii</taxon>
        <taxon>Neopterygii</taxon>
        <taxon>Teleostei</taxon>
        <taxon>Anguilliformes</taxon>
        <taxon>Anguillidae</taxon>
        <taxon>Anguilla</taxon>
    </lineage>
</organism>
<evidence type="ECO:0000313" key="1">
    <source>
        <dbReference type="EMBL" id="JAH76795.1"/>
    </source>
</evidence>
<dbReference type="EMBL" id="GBXM01031782">
    <property type="protein sequence ID" value="JAH76795.1"/>
    <property type="molecule type" value="Transcribed_RNA"/>
</dbReference>
<accession>A0A0E9VHB1</accession>
<sequence length="54" mass="6290">MKLLQAPLKAFLPLMQQQEKSRVPFNERSPSERINASSNTSFTIYYHCILSFDI</sequence>
<proteinExistence type="predicted"/>
<name>A0A0E9VHB1_ANGAN</name>
<reference evidence="1" key="1">
    <citation type="submission" date="2014-11" db="EMBL/GenBank/DDBJ databases">
        <authorList>
            <person name="Amaro Gonzalez C."/>
        </authorList>
    </citation>
    <scope>NUCLEOTIDE SEQUENCE</scope>
</reference>
<reference evidence="1" key="2">
    <citation type="journal article" date="2015" name="Fish Shellfish Immunol.">
        <title>Early steps in the European eel (Anguilla anguilla)-Vibrio vulnificus interaction in the gills: Role of the RtxA13 toxin.</title>
        <authorList>
            <person name="Callol A."/>
            <person name="Pajuelo D."/>
            <person name="Ebbesson L."/>
            <person name="Teles M."/>
            <person name="MacKenzie S."/>
            <person name="Amaro C."/>
        </authorList>
    </citation>
    <scope>NUCLEOTIDE SEQUENCE</scope>
</reference>
<dbReference type="AlphaFoldDB" id="A0A0E9VHB1"/>
<protein>
    <submittedName>
        <fullName evidence="1">Uncharacterized protein</fullName>
    </submittedName>
</protein>